<name>A0A5J4PVN8_9ZZZZ</name>
<sequence length="27" mass="3133">HVLDSLSVKNININMNGQENVQLFYKN</sequence>
<comment type="caution">
    <text evidence="1">The sequence shown here is derived from an EMBL/GenBank/DDBJ whole genome shotgun (WGS) entry which is preliminary data.</text>
</comment>
<proteinExistence type="predicted"/>
<reference evidence="1" key="1">
    <citation type="submission" date="2019-03" db="EMBL/GenBank/DDBJ databases">
        <title>Single cell metagenomics reveals metabolic interactions within the superorganism composed of flagellate Streblomastix strix and complex community of Bacteroidetes bacteria on its surface.</title>
        <authorList>
            <person name="Treitli S.C."/>
            <person name="Kolisko M."/>
            <person name="Husnik F."/>
            <person name="Keeling P."/>
            <person name="Hampl V."/>
        </authorList>
    </citation>
    <scope>NUCLEOTIDE SEQUENCE</scope>
    <source>
        <strain evidence="1">STM</strain>
    </source>
</reference>
<dbReference type="AlphaFoldDB" id="A0A5J4PVN8"/>
<evidence type="ECO:0000313" key="1">
    <source>
        <dbReference type="EMBL" id="KAA6313706.1"/>
    </source>
</evidence>
<gene>
    <name evidence="1" type="ORF">EZS27_035560</name>
</gene>
<feature type="non-terminal residue" evidence="1">
    <location>
        <position position="1"/>
    </location>
</feature>
<protein>
    <submittedName>
        <fullName evidence="1">Uncharacterized protein</fullName>
    </submittedName>
</protein>
<accession>A0A5J4PVN8</accession>
<organism evidence="1">
    <name type="scientific">termite gut metagenome</name>
    <dbReference type="NCBI Taxonomy" id="433724"/>
    <lineage>
        <taxon>unclassified sequences</taxon>
        <taxon>metagenomes</taxon>
        <taxon>organismal metagenomes</taxon>
    </lineage>
</organism>
<dbReference type="EMBL" id="SNRY01005949">
    <property type="protein sequence ID" value="KAA6313706.1"/>
    <property type="molecule type" value="Genomic_DNA"/>
</dbReference>